<feature type="disulfide bond" evidence="2">
    <location>
        <begin position="91"/>
        <end position="109"/>
    </location>
</feature>
<dbReference type="SUPFAM" id="SSF50494">
    <property type="entry name" value="Trypsin-like serine proteases"/>
    <property type="match status" value="1"/>
</dbReference>
<dbReference type="InterPro" id="IPR036055">
    <property type="entry name" value="LDL_receptor-like_sf"/>
</dbReference>
<sequence>MLPTARAPRPATLAVLAAVTAILIQHSHGSHLNGGRWKRQSPCRRNQFPCNSGKCIEVFLLCDGKIHCDDGSDETATICQRKTCPSQAFKCKYGACIDLNGLCNGVEECVDGSDETSCTASTRPSEPENSSALGPPMQSGSEVRCPALTIPSRDITCKLNDRRVDCSEPALPGTTAMVECRGFYVNKEESSFDTICQFNGQWSRHVTPCQPKCGEPTPEGLPFIAGGTKAKNGEFPWHAGIYRFNHDRENYEQICGGNVISERLIVSAGHCFWNMATSSIVDLKDYKVAVGKYYREWNNNRDMVYVQTPEIEKVVTPQRFRGNIRSWQNDIALIKLKDVIRMTVAVRPICVDFNNNYDRQFVPGTKGIVVGWGMTEKMLPGEVLYKTNLPYISFEECEKEVPKPFLMFLTNDKICAGYRNGTSVCPGDGGGGYATQFNDGRWYLMGIVSVGVPARNSEACNVEQYATFTKVSNYYSFIQQNQSQ</sequence>
<evidence type="ECO:0000313" key="6">
    <source>
        <dbReference type="EMBL" id="KAK7865598.1"/>
    </source>
</evidence>
<dbReference type="InterPro" id="IPR009003">
    <property type="entry name" value="Peptidase_S1_PA"/>
</dbReference>
<keyword evidence="4" id="KW-0732">Signal</keyword>
<name>A0AAN9VKJ6_9ORTH</name>
<comment type="caution">
    <text evidence="2">Lacks conserved residue(s) required for the propagation of feature annotation.</text>
</comment>
<dbReference type="AlphaFoldDB" id="A0AAN9VKJ6"/>
<protein>
    <recommendedName>
        <fullName evidence="5">Peptidase S1 domain-containing protein</fullName>
    </recommendedName>
</protein>
<dbReference type="InterPro" id="IPR018114">
    <property type="entry name" value="TRYPSIN_HIS"/>
</dbReference>
<feature type="disulfide bond" evidence="2">
    <location>
        <begin position="50"/>
        <end position="68"/>
    </location>
</feature>
<feature type="disulfide bond" evidence="2">
    <location>
        <begin position="43"/>
        <end position="55"/>
    </location>
</feature>
<feature type="domain" description="Peptidase S1" evidence="5">
    <location>
        <begin position="224"/>
        <end position="483"/>
    </location>
</feature>
<evidence type="ECO:0000256" key="1">
    <source>
        <dbReference type="ARBA" id="ARBA00023157"/>
    </source>
</evidence>
<reference evidence="6 7" key="1">
    <citation type="submission" date="2024-03" db="EMBL/GenBank/DDBJ databases">
        <title>The genome assembly and annotation of the cricket Gryllus longicercus Weissman &amp; Gray.</title>
        <authorList>
            <person name="Szrajer S."/>
            <person name="Gray D."/>
            <person name="Ylla G."/>
        </authorList>
    </citation>
    <scope>NUCLEOTIDE SEQUENCE [LARGE SCALE GENOMIC DNA]</scope>
    <source>
        <strain evidence="6">DAG 2021-001</strain>
        <tissue evidence="6">Whole body minus gut</tissue>
    </source>
</reference>
<dbReference type="PROSITE" id="PS00134">
    <property type="entry name" value="TRYPSIN_HIS"/>
    <property type="match status" value="1"/>
</dbReference>
<dbReference type="InterPro" id="IPR043504">
    <property type="entry name" value="Peptidase_S1_PA_chymotrypsin"/>
</dbReference>
<dbReference type="PROSITE" id="PS01209">
    <property type="entry name" value="LDLRA_1"/>
    <property type="match status" value="2"/>
</dbReference>
<accession>A0AAN9VKJ6</accession>
<keyword evidence="1 2" id="KW-1015">Disulfide bond</keyword>
<feature type="signal peptide" evidence="4">
    <location>
        <begin position="1"/>
        <end position="29"/>
    </location>
</feature>
<dbReference type="Pfam" id="PF00089">
    <property type="entry name" value="Trypsin"/>
    <property type="match status" value="1"/>
</dbReference>
<feature type="chain" id="PRO_5042983453" description="Peptidase S1 domain-containing protein" evidence="4">
    <location>
        <begin position="30"/>
        <end position="484"/>
    </location>
</feature>
<proteinExistence type="predicted"/>
<dbReference type="PROSITE" id="PS50068">
    <property type="entry name" value="LDLRA_2"/>
    <property type="match status" value="2"/>
</dbReference>
<evidence type="ECO:0000256" key="3">
    <source>
        <dbReference type="SAM" id="MobiDB-lite"/>
    </source>
</evidence>
<dbReference type="PROSITE" id="PS50240">
    <property type="entry name" value="TRYPSIN_DOM"/>
    <property type="match status" value="1"/>
</dbReference>
<dbReference type="PANTHER" id="PTHR24252:SF7">
    <property type="entry name" value="HYALIN"/>
    <property type="match status" value="1"/>
</dbReference>
<dbReference type="Proteomes" id="UP001378592">
    <property type="component" value="Unassembled WGS sequence"/>
</dbReference>
<keyword evidence="7" id="KW-1185">Reference proteome</keyword>
<organism evidence="6 7">
    <name type="scientific">Gryllus longicercus</name>
    <dbReference type="NCBI Taxonomy" id="2509291"/>
    <lineage>
        <taxon>Eukaryota</taxon>
        <taxon>Metazoa</taxon>
        <taxon>Ecdysozoa</taxon>
        <taxon>Arthropoda</taxon>
        <taxon>Hexapoda</taxon>
        <taxon>Insecta</taxon>
        <taxon>Pterygota</taxon>
        <taxon>Neoptera</taxon>
        <taxon>Polyneoptera</taxon>
        <taxon>Orthoptera</taxon>
        <taxon>Ensifera</taxon>
        <taxon>Gryllidea</taxon>
        <taxon>Grylloidea</taxon>
        <taxon>Gryllidae</taxon>
        <taxon>Gryllinae</taxon>
        <taxon>Gryllus</taxon>
    </lineage>
</organism>
<dbReference type="InterPro" id="IPR002172">
    <property type="entry name" value="LDrepeatLR_classA_rpt"/>
</dbReference>
<comment type="caution">
    <text evidence="6">The sequence shown here is derived from an EMBL/GenBank/DDBJ whole genome shotgun (WGS) entry which is preliminary data.</text>
</comment>
<gene>
    <name evidence="6" type="ORF">R5R35_012674</name>
</gene>
<feature type="region of interest" description="Disordered" evidence="3">
    <location>
        <begin position="120"/>
        <end position="141"/>
    </location>
</feature>
<dbReference type="Gene3D" id="2.40.10.10">
    <property type="entry name" value="Trypsin-like serine proteases"/>
    <property type="match status" value="1"/>
</dbReference>
<dbReference type="EMBL" id="JAZDUA010000171">
    <property type="protein sequence ID" value="KAK7865598.1"/>
    <property type="molecule type" value="Genomic_DNA"/>
</dbReference>
<evidence type="ECO:0000259" key="5">
    <source>
        <dbReference type="PROSITE" id="PS50240"/>
    </source>
</evidence>
<dbReference type="GO" id="GO:0006508">
    <property type="term" value="P:proteolysis"/>
    <property type="evidence" value="ECO:0007669"/>
    <property type="project" value="InterPro"/>
</dbReference>
<evidence type="ECO:0000313" key="7">
    <source>
        <dbReference type="Proteomes" id="UP001378592"/>
    </source>
</evidence>
<dbReference type="SMART" id="SM00020">
    <property type="entry name" value="Tryp_SPc"/>
    <property type="match status" value="1"/>
</dbReference>
<dbReference type="SMART" id="SM00192">
    <property type="entry name" value="LDLa"/>
    <property type="match status" value="2"/>
</dbReference>
<dbReference type="InterPro" id="IPR023415">
    <property type="entry name" value="LDLR_class-A_CS"/>
</dbReference>
<dbReference type="PANTHER" id="PTHR24252">
    <property type="entry name" value="ACROSIN-RELATED"/>
    <property type="match status" value="1"/>
</dbReference>
<dbReference type="GO" id="GO:0004252">
    <property type="term" value="F:serine-type endopeptidase activity"/>
    <property type="evidence" value="ECO:0007669"/>
    <property type="project" value="InterPro"/>
</dbReference>
<dbReference type="CDD" id="cd00112">
    <property type="entry name" value="LDLa"/>
    <property type="match status" value="2"/>
</dbReference>
<dbReference type="Gene3D" id="4.10.400.10">
    <property type="entry name" value="Low-density Lipoprotein Receptor"/>
    <property type="match status" value="2"/>
</dbReference>
<feature type="disulfide bond" evidence="2">
    <location>
        <begin position="84"/>
        <end position="96"/>
    </location>
</feature>
<dbReference type="PRINTS" id="PR00261">
    <property type="entry name" value="LDLRECEPTOR"/>
</dbReference>
<dbReference type="Pfam" id="PF00057">
    <property type="entry name" value="Ldl_recept_a"/>
    <property type="match status" value="2"/>
</dbReference>
<feature type="compositionally biased region" description="Polar residues" evidence="3">
    <location>
        <begin position="120"/>
        <end position="132"/>
    </location>
</feature>
<evidence type="ECO:0000256" key="2">
    <source>
        <dbReference type="PROSITE-ProRule" id="PRU00124"/>
    </source>
</evidence>
<dbReference type="SUPFAM" id="SSF57424">
    <property type="entry name" value="LDL receptor-like module"/>
    <property type="match status" value="2"/>
</dbReference>
<evidence type="ECO:0000256" key="4">
    <source>
        <dbReference type="SAM" id="SignalP"/>
    </source>
</evidence>
<feature type="disulfide bond" evidence="2">
    <location>
        <begin position="103"/>
        <end position="118"/>
    </location>
</feature>
<dbReference type="InterPro" id="IPR001254">
    <property type="entry name" value="Trypsin_dom"/>
</dbReference>
<dbReference type="CDD" id="cd00190">
    <property type="entry name" value="Tryp_SPc"/>
    <property type="match status" value="1"/>
</dbReference>